<evidence type="ECO:0000256" key="2">
    <source>
        <dbReference type="ARBA" id="ARBA00022793"/>
    </source>
</evidence>
<dbReference type="SUPFAM" id="SSF50621">
    <property type="entry name" value="Alanine racemase C-terminal domain-like"/>
    <property type="match status" value="1"/>
</dbReference>
<dbReference type="InterPro" id="IPR000183">
    <property type="entry name" value="Orn/DAP/Arg_de-COase"/>
</dbReference>
<evidence type="ECO:0000313" key="11">
    <source>
        <dbReference type="EMBL" id="KYG77592.1"/>
    </source>
</evidence>
<dbReference type="AlphaFoldDB" id="A0A150XFX7"/>
<dbReference type="Pfam" id="PF00278">
    <property type="entry name" value="Orn_DAP_Arg_deC"/>
    <property type="match status" value="1"/>
</dbReference>
<feature type="domain" description="Orn/DAP/Arg decarboxylase 2 C-terminal" evidence="9">
    <location>
        <begin position="27"/>
        <end position="363"/>
    </location>
</feature>
<evidence type="ECO:0000256" key="6">
    <source>
        <dbReference type="NCBIfam" id="TIGR01048"/>
    </source>
</evidence>
<keyword evidence="5 8" id="KW-0457">Lysine biosynthesis</keyword>
<proteinExistence type="inferred from homology"/>
<comment type="function">
    <text evidence="5">Specifically catalyzes the decarboxylation of meso-diaminopimelate (meso-DAP) to L-lysine.</text>
</comment>
<keyword evidence="3 5" id="KW-0663">Pyridoxal phosphate</keyword>
<dbReference type="GO" id="GO:0030170">
    <property type="term" value="F:pyridoxal phosphate binding"/>
    <property type="evidence" value="ECO:0007669"/>
    <property type="project" value="UniProtKB-UniRule"/>
</dbReference>
<comment type="caution">
    <text evidence="5">Lacks conserved residue(s) required for the propagation of feature annotation.</text>
</comment>
<dbReference type="STRING" id="333140.AWW68_02135"/>
<feature type="binding site" evidence="5">
    <location>
        <position position="227"/>
    </location>
    <ligand>
        <name>pyridoxal 5'-phosphate</name>
        <dbReference type="ChEBI" id="CHEBI:597326"/>
    </ligand>
</feature>
<feature type="binding site" evidence="5">
    <location>
        <position position="311"/>
    </location>
    <ligand>
        <name>substrate</name>
    </ligand>
</feature>
<keyword evidence="5" id="KW-0028">Amino-acid biosynthesis</keyword>
<keyword evidence="4 5" id="KW-0456">Lyase</keyword>
<evidence type="ECO:0000256" key="5">
    <source>
        <dbReference type="HAMAP-Rule" id="MF_02120"/>
    </source>
</evidence>
<name>A0A150XFX7_9BACT</name>
<organism evidence="11 12">
    <name type="scientific">Roseivirga spongicola</name>
    <dbReference type="NCBI Taxonomy" id="333140"/>
    <lineage>
        <taxon>Bacteria</taxon>
        <taxon>Pseudomonadati</taxon>
        <taxon>Bacteroidota</taxon>
        <taxon>Cytophagia</taxon>
        <taxon>Cytophagales</taxon>
        <taxon>Roseivirgaceae</taxon>
        <taxon>Roseivirga</taxon>
    </lineage>
</organism>
<comment type="pathway">
    <text evidence="5 8">Amino-acid biosynthesis; L-lysine biosynthesis via DAP pathway; L-lysine from DL-2,6-diaminopimelate: step 1/1.</text>
</comment>
<sequence length="410" mass="45676">MELVNDKFSIQGVVLEDLAAEYGTPLYVYDAAKIKSQFDRLNSAFSTVDMKVKFACKSLTNLSILKLLKSYGSELDCVSIQEVRMGLKAGFSPEQILYTPNCVSFAEIQEAVKIGVMINLDNISILEQFGNEYHDSVPVCIRLNPHIMAGGNKKISTGHADSKFGISIYQMAHILKVVSTYNLNVVGLHMHTGSDILDAEVFLRAAEILFDAAKNFTNLDFIDFGSGFKVAYKEGDITTDIEEVGQKLSAAFNEFCEAYGRKLQMWFEPGKFLVSESGVFLTKTNVVKTTPATVFAGVDSGMNHLIRPMMYDAYHEIVNVSNTSGTKRVYTVVGYICETDTFGLDRKLSEVKEGDILAFKNAGAYSFSMASNYNSRLRPAEVLIYEGKAHLIRKREEFEDLLKNQVELDI</sequence>
<evidence type="ECO:0000313" key="12">
    <source>
        <dbReference type="Proteomes" id="UP000075606"/>
    </source>
</evidence>
<gene>
    <name evidence="5" type="primary">lysA</name>
    <name evidence="11" type="ORF">AWW68_02135</name>
</gene>
<dbReference type="InterPro" id="IPR022643">
    <property type="entry name" value="De-COase2_C"/>
</dbReference>
<dbReference type="Proteomes" id="UP000075606">
    <property type="component" value="Unassembled WGS sequence"/>
</dbReference>
<accession>A0A150XFX7</accession>
<comment type="caution">
    <text evidence="11">The sequence shown here is derived from an EMBL/GenBank/DDBJ whole genome shotgun (WGS) entry which is preliminary data.</text>
</comment>
<dbReference type="EC" id="4.1.1.20" evidence="5 6"/>
<dbReference type="PANTHER" id="PTHR43727:SF2">
    <property type="entry name" value="GROUP IV DECARBOXYLASE"/>
    <property type="match status" value="1"/>
</dbReference>
<feature type="binding site" evidence="5">
    <location>
        <position position="307"/>
    </location>
    <ligand>
        <name>substrate</name>
    </ligand>
</feature>
<evidence type="ECO:0000256" key="4">
    <source>
        <dbReference type="ARBA" id="ARBA00023239"/>
    </source>
</evidence>
<feature type="domain" description="Orn/DAP/Arg decarboxylase 2 N-terminal" evidence="10">
    <location>
        <begin position="32"/>
        <end position="275"/>
    </location>
</feature>
<dbReference type="RefSeq" id="WP_068216095.1">
    <property type="nucleotide sequence ID" value="NZ_LRPC01000001.1"/>
</dbReference>
<dbReference type="NCBIfam" id="TIGR01048">
    <property type="entry name" value="lysA"/>
    <property type="match status" value="1"/>
</dbReference>
<evidence type="ECO:0000256" key="7">
    <source>
        <dbReference type="PIRSR" id="PIRSR600183-50"/>
    </source>
</evidence>
<dbReference type="OrthoDB" id="9802241at2"/>
<dbReference type="InterPro" id="IPR009006">
    <property type="entry name" value="Ala_racemase/Decarboxylase_C"/>
</dbReference>
<feature type="binding site" evidence="5">
    <location>
        <position position="365"/>
    </location>
    <ligand>
        <name>pyridoxal 5'-phosphate</name>
        <dbReference type="ChEBI" id="CHEBI:597326"/>
    </ligand>
</feature>
<dbReference type="SUPFAM" id="SSF51419">
    <property type="entry name" value="PLP-binding barrel"/>
    <property type="match status" value="1"/>
</dbReference>
<dbReference type="UniPathway" id="UPA00034">
    <property type="reaction ID" value="UER00027"/>
</dbReference>
<evidence type="ECO:0000256" key="3">
    <source>
        <dbReference type="ARBA" id="ARBA00022898"/>
    </source>
</evidence>
<dbReference type="InterPro" id="IPR029066">
    <property type="entry name" value="PLP-binding_barrel"/>
</dbReference>
<dbReference type="Gene3D" id="2.40.37.10">
    <property type="entry name" value="Lyase, Ornithine Decarboxylase, Chain A, domain 1"/>
    <property type="match status" value="1"/>
</dbReference>
<dbReference type="GO" id="GO:0008836">
    <property type="term" value="F:diaminopimelate decarboxylase activity"/>
    <property type="evidence" value="ECO:0007669"/>
    <property type="project" value="UniProtKB-UniRule"/>
</dbReference>
<dbReference type="Gene3D" id="3.20.20.10">
    <property type="entry name" value="Alanine racemase"/>
    <property type="match status" value="1"/>
</dbReference>
<reference evidence="11 12" key="1">
    <citation type="submission" date="2016-01" db="EMBL/GenBank/DDBJ databases">
        <title>Genome sequencing of Roseivirga spongicola UST030701-084.</title>
        <authorList>
            <person name="Selvaratnam C."/>
            <person name="Thevarajoo S."/>
            <person name="Goh K.M."/>
            <person name="Ee R."/>
            <person name="Chan K.-G."/>
            <person name="Chong C.S."/>
        </authorList>
    </citation>
    <scope>NUCLEOTIDE SEQUENCE [LARGE SCALE GENOMIC DNA]</scope>
    <source>
        <strain evidence="11 12">UST030701-084</strain>
    </source>
</reference>
<feature type="binding site" evidence="5">
    <location>
        <position position="338"/>
    </location>
    <ligand>
        <name>substrate</name>
    </ligand>
</feature>
<dbReference type="GO" id="GO:0009089">
    <property type="term" value="P:lysine biosynthetic process via diaminopimelate"/>
    <property type="evidence" value="ECO:0007669"/>
    <property type="project" value="UniProtKB-UniRule"/>
</dbReference>
<keyword evidence="12" id="KW-1185">Reference proteome</keyword>
<keyword evidence="2 5" id="KW-0210">Decarboxylase</keyword>
<comment type="similarity">
    <text evidence="5">Belongs to the Orn/Lys/Arg decarboxylase class-II family. LysA subfamily.</text>
</comment>
<evidence type="ECO:0000259" key="10">
    <source>
        <dbReference type="Pfam" id="PF02784"/>
    </source>
</evidence>
<dbReference type="PRINTS" id="PR01181">
    <property type="entry name" value="DAPDCRBXLASE"/>
</dbReference>
<evidence type="ECO:0000259" key="9">
    <source>
        <dbReference type="Pfam" id="PF00278"/>
    </source>
</evidence>
<protein>
    <recommendedName>
        <fullName evidence="5 6">Diaminopimelate decarboxylase</fullName>
        <shortName evidence="5">DAP decarboxylase</shortName>
        <shortName evidence="5">DAPDC</shortName>
        <ecNumber evidence="5 6">4.1.1.20</ecNumber>
    </recommendedName>
</protein>
<feature type="binding site" evidence="5">
    <location>
        <position position="365"/>
    </location>
    <ligand>
        <name>substrate</name>
    </ligand>
</feature>
<dbReference type="HAMAP" id="MF_02120">
    <property type="entry name" value="LysA"/>
    <property type="match status" value="1"/>
</dbReference>
<dbReference type="PROSITE" id="PS00878">
    <property type="entry name" value="ODR_DC_2_1"/>
    <property type="match status" value="1"/>
</dbReference>
<dbReference type="CDD" id="cd06828">
    <property type="entry name" value="PLPDE_III_DapDC"/>
    <property type="match status" value="1"/>
</dbReference>
<feature type="active site" description="Proton donor" evidence="7">
    <location>
        <position position="337"/>
    </location>
</feature>
<dbReference type="PANTHER" id="PTHR43727">
    <property type="entry name" value="DIAMINOPIMELATE DECARBOXYLASE"/>
    <property type="match status" value="1"/>
</dbReference>
<comment type="subunit">
    <text evidence="5">Homodimer.</text>
</comment>
<dbReference type="FunFam" id="3.20.20.10:FF:000003">
    <property type="entry name" value="Diaminopimelate decarboxylase"/>
    <property type="match status" value="1"/>
</dbReference>
<dbReference type="Pfam" id="PF02784">
    <property type="entry name" value="Orn_Arg_deC_N"/>
    <property type="match status" value="1"/>
</dbReference>
<dbReference type="EMBL" id="LRPC01000001">
    <property type="protein sequence ID" value="KYG77592.1"/>
    <property type="molecule type" value="Genomic_DNA"/>
</dbReference>
<evidence type="ECO:0000256" key="1">
    <source>
        <dbReference type="ARBA" id="ARBA00001933"/>
    </source>
</evidence>
<feature type="modified residue" description="N6-(pyridoxal phosphate)lysine" evidence="5 7">
    <location>
        <position position="57"/>
    </location>
</feature>
<dbReference type="PRINTS" id="PR01179">
    <property type="entry name" value="ODADCRBXLASE"/>
</dbReference>
<comment type="cofactor">
    <cofactor evidence="1 5 7 8">
        <name>pyridoxal 5'-phosphate</name>
        <dbReference type="ChEBI" id="CHEBI:597326"/>
    </cofactor>
</comment>
<evidence type="ECO:0000256" key="8">
    <source>
        <dbReference type="RuleBase" id="RU003738"/>
    </source>
</evidence>
<dbReference type="InterPro" id="IPR022653">
    <property type="entry name" value="De-COase2_pyr-phos_BS"/>
</dbReference>
<dbReference type="InterPro" id="IPR022644">
    <property type="entry name" value="De-COase2_N"/>
</dbReference>
<comment type="catalytic activity">
    <reaction evidence="5 8">
        <text>meso-2,6-diaminopimelate + H(+) = L-lysine + CO2</text>
        <dbReference type="Rhea" id="RHEA:15101"/>
        <dbReference type="ChEBI" id="CHEBI:15378"/>
        <dbReference type="ChEBI" id="CHEBI:16526"/>
        <dbReference type="ChEBI" id="CHEBI:32551"/>
        <dbReference type="ChEBI" id="CHEBI:57791"/>
        <dbReference type="EC" id="4.1.1.20"/>
    </reaction>
</comment>
<dbReference type="InterPro" id="IPR002986">
    <property type="entry name" value="DAP_deCOOHase_LysA"/>
</dbReference>